<dbReference type="EMBL" id="WIXI01000039">
    <property type="protein sequence ID" value="MQY46045.1"/>
    <property type="molecule type" value="Genomic_DNA"/>
</dbReference>
<dbReference type="Pfam" id="PF07886">
    <property type="entry name" value="BA14K"/>
    <property type="match status" value="2"/>
</dbReference>
<keyword evidence="5" id="KW-0430">Lectin</keyword>
<dbReference type="GO" id="GO:0030246">
    <property type="term" value="F:carbohydrate binding"/>
    <property type="evidence" value="ECO:0007669"/>
    <property type="project" value="UniProtKB-KW"/>
</dbReference>
<accession>A0A6A8A4B3</accession>
<reference evidence="8 9" key="1">
    <citation type="submission" date="2019-11" db="EMBL/GenBank/DDBJ databases">
        <title>Genome analysis of Rhizobacterium cereale a novel genus and species isolated from maize roots in North Spain.</title>
        <authorList>
            <person name="Menendez E."/>
            <person name="Flores-Felix J.D."/>
            <person name="Ramirez-Bahena M.-H."/>
            <person name="Igual J.M."/>
            <person name="Garcia-Fraile P."/>
            <person name="Peix A."/>
            <person name="Velazquez E."/>
        </authorList>
    </citation>
    <scope>NUCLEOTIDE SEQUENCE [LARGE SCALE GENOMIC DNA]</scope>
    <source>
        <strain evidence="8 9">RZME27</strain>
    </source>
</reference>
<evidence type="ECO:0000256" key="3">
    <source>
        <dbReference type="ARBA" id="ARBA00020552"/>
    </source>
</evidence>
<comment type="similarity">
    <text evidence="2">Belongs to the BA14k family.</text>
</comment>
<dbReference type="Proteomes" id="UP000435138">
    <property type="component" value="Unassembled WGS sequence"/>
</dbReference>
<evidence type="ECO:0000256" key="5">
    <source>
        <dbReference type="ARBA" id="ARBA00022734"/>
    </source>
</evidence>
<comment type="caution">
    <text evidence="8">The sequence shown here is derived from an EMBL/GenBank/DDBJ whole genome shotgun (WGS) entry which is preliminary data.</text>
</comment>
<dbReference type="InterPro" id="IPR012413">
    <property type="entry name" value="BA14K"/>
</dbReference>
<keyword evidence="4" id="KW-1003">Cell membrane</keyword>
<dbReference type="AlphaFoldDB" id="A0A6A8A4B3"/>
<feature type="compositionally biased region" description="Polar residues" evidence="7">
    <location>
        <begin position="84"/>
        <end position="103"/>
    </location>
</feature>
<evidence type="ECO:0000256" key="4">
    <source>
        <dbReference type="ARBA" id="ARBA00022475"/>
    </source>
</evidence>
<evidence type="ECO:0000256" key="2">
    <source>
        <dbReference type="ARBA" id="ARBA00010270"/>
    </source>
</evidence>
<gene>
    <name evidence="8" type="ORF">GAO09_08225</name>
</gene>
<evidence type="ECO:0000256" key="1">
    <source>
        <dbReference type="ARBA" id="ARBA00004167"/>
    </source>
</evidence>
<dbReference type="RefSeq" id="WP_153353555.1">
    <property type="nucleotide sequence ID" value="NZ_JAYKOO010000006.1"/>
</dbReference>
<name>A0A6A8A4B3_9HYPH</name>
<protein>
    <recommendedName>
        <fullName evidence="3">Lectin-like protein BA14k</fullName>
    </recommendedName>
</protein>
<sequence>MRELFTSRLLATCLLPVAAGGLKVASEVAQQSKPHSFTNLHDEPLWPSEVKRVDRNQQAYQRLPAAQSGNTIIAELKPVERTTRTLGSPTDITTSDEQNTLPKSLSAELQASKSRGWCSARYRSFDPVSNTYQPYGGGPRQPCSPPNPAASAQQVADNKSGEEMHSNALWCMQRYSSYRLDDNTYQPFSGGRKQCAGPEAQSASNSVRNPTIARF</sequence>
<comment type="function">
    <text evidence="6">Has immunoglobulin-binding and hemagglutination properties, and can bind to mannose. Essential for virulence. May be involved in LPS biosynthesis or polysaccharide transport.</text>
</comment>
<dbReference type="GO" id="GO:0016020">
    <property type="term" value="C:membrane"/>
    <property type="evidence" value="ECO:0007669"/>
    <property type="project" value="UniProtKB-SubCell"/>
</dbReference>
<evidence type="ECO:0000313" key="9">
    <source>
        <dbReference type="Proteomes" id="UP000435138"/>
    </source>
</evidence>
<keyword evidence="4" id="KW-0472">Membrane</keyword>
<organism evidence="8 9">
    <name type="scientific">Endobacterium cereale</name>
    <dbReference type="NCBI Taxonomy" id="2663029"/>
    <lineage>
        <taxon>Bacteria</taxon>
        <taxon>Pseudomonadati</taxon>
        <taxon>Pseudomonadota</taxon>
        <taxon>Alphaproteobacteria</taxon>
        <taxon>Hyphomicrobiales</taxon>
        <taxon>Rhizobiaceae</taxon>
        <taxon>Endobacterium</taxon>
    </lineage>
</organism>
<evidence type="ECO:0000256" key="7">
    <source>
        <dbReference type="SAM" id="MobiDB-lite"/>
    </source>
</evidence>
<proteinExistence type="inferred from homology"/>
<feature type="region of interest" description="Disordered" evidence="7">
    <location>
        <begin position="130"/>
        <end position="161"/>
    </location>
</feature>
<comment type="subcellular location">
    <subcellularLocation>
        <location evidence="1">Membrane</location>
        <topology evidence="1">Single-pass membrane protein</topology>
    </subcellularLocation>
</comment>
<keyword evidence="9" id="KW-1185">Reference proteome</keyword>
<evidence type="ECO:0000256" key="6">
    <source>
        <dbReference type="ARBA" id="ARBA00025321"/>
    </source>
</evidence>
<evidence type="ECO:0000313" key="8">
    <source>
        <dbReference type="EMBL" id="MQY46045.1"/>
    </source>
</evidence>
<feature type="region of interest" description="Disordered" evidence="7">
    <location>
        <begin position="79"/>
        <end position="103"/>
    </location>
</feature>
<feature type="region of interest" description="Disordered" evidence="7">
    <location>
        <begin position="190"/>
        <end position="215"/>
    </location>
</feature>